<dbReference type="Gene3D" id="1.10.260.40">
    <property type="entry name" value="lambda repressor-like DNA-binding domains"/>
    <property type="match status" value="1"/>
</dbReference>
<dbReference type="Proteomes" id="UP000449004">
    <property type="component" value="Unassembled WGS sequence"/>
</dbReference>
<reference evidence="2 4" key="1">
    <citation type="submission" date="2019-10" db="EMBL/GenBank/DDBJ databases">
        <title>Halotolerant bacteria associated to Saharan-endemic halophytes Stipa tenacissima L. and Atriplex halimus L mitigate salt stress and promote growth of tomato plants.</title>
        <authorList>
            <person name="Dif G."/>
        </authorList>
    </citation>
    <scope>NUCLEOTIDE SEQUENCE [LARGE SCALE GENOMIC DNA]</scope>
    <source>
        <strain evidence="2 4">IS26</strain>
    </source>
</reference>
<evidence type="ECO:0000313" key="2">
    <source>
        <dbReference type="EMBL" id="KAB7629867.1"/>
    </source>
</evidence>
<dbReference type="SUPFAM" id="SSF47413">
    <property type="entry name" value="lambda repressor-like DNA-binding domains"/>
    <property type="match status" value="1"/>
</dbReference>
<evidence type="ECO:0000313" key="3">
    <source>
        <dbReference type="EMBL" id="MCS4281133.1"/>
    </source>
</evidence>
<gene>
    <name evidence="2" type="ORF">F9K92_11660</name>
    <name evidence="3" type="ORF">M2412_003149</name>
</gene>
<evidence type="ECO:0000313" key="4">
    <source>
        <dbReference type="Proteomes" id="UP000449004"/>
    </source>
</evidence>
<dbReference type="GO" id="GO:0003677">
    <property type="term" value="F:DNA binding"/>
    <property type="evidence" value="ECO:0007669"/>
    <property type="project" value="InterPro"/>
</dbReference>
<proteinExistence type="predicted"/>
<protein>
    <submittedName>
        <fullName evidence="2">Helix-turn-helix domain-containing protein</fullName>
    </submittedName>
    <submittedName>
        <fullName evidence="3">Transcriptional regulator with XRE-family HTH domain</fullName>
    </submittedName>
</protein>
<dbReference type="EMBL" id="WELC01000014">
    <property type="protein sequence ID" value="KAB7629867.1"/>
    <property type="molecule type" value="Genomic_DNA"/>
</dbReference>
<reference evidence="3" key="2">
    <citation type="submission" date="2022-08" db="EMBL/GenBank/DDBJ databases">
        <title>Genomic analyses of the natural microbiome of Caenorhabditis elegans.</title>
        <authorList>
            <person name="Samuel B."/>
        </authorList>
    </citation>
    <scope>NUCLEOTIDE SEQUENCE</scope>
    <source>
        <strain evidence="3">BIGb0277</strain>
    </source>
</reference>
<accession>A0A3N1JXS1</accession>
<evidence type="ECO:0000313" key="5">
    <source>
        <dbReference type="Proteomes" id="UP001320691"/>
    </source>
</evidence>
<feature type="domain" description="HTH cro/C1-type" evidence="1">
    <location>
        <begin position="14"/>
        <end position="69"/>
    </location>
</feature>
<dbReference type="AlphaFoldDB" id="A0A3N1JXS1"/>
<evidence type="ECO:0000259" key="1">
    <source>
        <dbReference type="SMART" id="SM00530"/>
    </source>
</evidence>
<dbReference type="InterPro" id="IPR010982">
    <property type="entry name" value="Lambda_DNA-bd_dom_sf"/>
</dbReference>
<dbReference type="CDD" id="cd00093">
    <property type="entry name" value="HTH_XRE"/>
    <property type="match status" value="1"/>
</dbReference>
<dbReference type="Proteomes" id="UP001320691">
    <property type="component" value="Unassembled WGS sequence"/>
</dbReference>
<dbReference type="InterPro" id="IPR001387">
    <property type="entry name" value="Cro/C1-type_HTH"/>
</dbReference>
<dbReference type="SMART" id="SM00530">
    <property type="entry name" value="HTH_XRE"/>
    <property type="match status" value="1"/>
</dbReference>
<dbReference type="EMBL" id="JANUEK010000008">
    <property type="protein sequence ID" value="MCS4281133.1"/>
    <property type="molecule type" value="Genomic_DNA"/>
</dbReference>
<comment type="caution">
    <text evidence="3">The sequence shown here is derived from an EMBL/GenBank/DDBJ whole genome shotgun (WGS) entry which is preliminary data.</text>
</comment>
<sequence length="89" mass="9955">MKVTLKHHEELGPLVRATRKCQGMRQDDTAEGIGVSENFLAKVERGGGTVQWQKLFQVLTELGLRVEIDVPDAAVALLQEQDRMRGAKR</sequence>
<organism evidence="3 5">
    <name type="scientific">Stenotrophomonas rhizophila</name>
    <dbReference type="NCBI Taxonomy" id="216778"/>
    <lineage>
        <taxon>Bacteria</taxon>
        <taxon>Pseudomonadati</taxon>
        <taxon>Pseudomonadota</taxon>
        <taxon>Gammaproteobacteria</taxon>
        <taxon>Lysobacterales</taxon>
        <taxon>Lysobacteraceae</taxon>
        <taxon>Stenotrophomonas</taxon>
    </lineage>
</organism>
<name>A0A3N1JXS1_9GAMM</name>
<dbReference type="RefSeq" id="WP_123731323.1">
    <property type="nucleotide sequence ID" value="NZ_JANUEK010000008.1"/>
</dbReference>